<keyword evidence="4" id="KW-1003">Cell membrane</keyword>
<feature type="transmembrane region" description="Helical" evidence="12">
    <location>
        <begin position="184"/>
        <end position="204"/>
    </location>
</feature>
<evidence type="ECO:0000256" key="8">
    <source>
        <dbReference type="ARBA" id="ARBA00022958"/>
    </source>
</evidence>
<dbReference type="EMBL" id="JACJLA010000005">
    <property type="protein sequence ID" value="MBM6912490.1"/>
    <property type="molecule type" value="Genomic_DNA"/>
</dbReference>
<keyword evidence="6" id="KW-0633">Potassium transport</keyword>
<keyword evidence="10" id="KW-0406">Ion transport</keyword>
<evidence type="ECO:0000256" key="9">
    <source>
        <dbReference type="ARBA" id="ARBA00022989"/>
    </source>
</evidence>
<keyword evidence="3" id="KW-0813">Transport</keyword>
<accession>A0ABS2GGP0</accession>
<keyword evidence="11 12" id="KW-0472">Membrane</keyword>
<dbReference type="PIRSF" id="PIRSF006247">
    <property type="entry name" value="TrkH"/>
    <property type="match status" value="1"/>
</dbReference>
<dbReference type="Proteomes" id="UP000707138">
    <property type="component" value="Unassembled WGS sequence"/>
</dbReference>
<feature type="transmembrane region" description="Helical" evidence="12">
    <location>
        <begin position="67"/>
        <end position="88"/>
    </location>
</feature>
<evidence type="ECO:0000256" key="11">
    <source>
        <dbReference type="ARBA" id="ARBA00023136"/>
    </source>
</evidence>
<dbReference type="InterPro" id="IPR004772">
    <property type="entry name" value="TrkH"/>
</dbReference>
<dbReference type="Pfam" id="PF02386">
    <property type="entry name" value="TrkH"/>
    <property type="match status" value="1"/>
</dbReference>
<evidence type="ECO:0000256" key="4">
    <source>
        <dbReference type="ARBA" id="ARBA00022475"/>
    </source>
</evidence>
<keyword evidence="8" id="KW-0630">Potassium</keyword>
<evidence type="ECO:0000313" key="13">
    <source>
        <dbReference type="EMBL" id="MBM6912490.1"/>
    </source>
</evidence>
<feature type="transmembrane region" description="Helical" evidence="12">
    <location>
        <begin position="466"/>
        <end position="483"/>
    </location>
</feature>
<dbReference type="PANTHER" id="PTHR32024:SF2">
    <property type="entry name" value="TRK SYSTEM POTASSIUM UPTAKE PROTEIN TRKG-RELATED"/>
    <property type="match status" value="1"/>
</dbReference>
<comment type="subcellular location">
    <subcellularLocation>
        <location evidence="1">Cell inner membrane</location>
        <topology evidence="1">Multi-pass membrane protein</topology>
    </subcellularLocation>
</comment>
<dbReference type="RefSeq" id="WP_028256064.1">
    <property type="nucleotide sequence ID" value="NZ_JACJLA010000005.1"/>
</dbReference>
<name>A0ABS2GGP0_9FIRM</name>
<evidence type="ECO:0000256" key="6">
    <source>
        <dbReference type="ARBA" id="ARBA00022538"/>
    </source>
</evidence>
<feature type="transmembrane region" description="Helical" evidence="12">
    <location>
        <begin position="391"/>
        <end position="411"/>
    </location>
</feature>
<evidence type="ECO:0000256" key="7">
    <source>
        <dbReference type="ARBA" id="ARBA00022692"/>
    </source>
</evidence>
<feature type="transmembrane region" description="Helical" evidence="12">
    <location>
        <begin position="9"/>
        <end position="29"/>
    </location>
</feature>
<keyword evidence="7 12" id="KW-0812">Transmembrane</keyword>
<keyword evidence="14" id="KW-1185">Reference proteome</keyword>
<evidence type="ECO:0000256" key="3">
    <source>
        <dbReference type="ARBA" id="ARBA00022448"/>
    </source>
</evidence>
<dbReference type="InterPro" id="IPR003445">
    <property type="entry name" value="Cat_transpt"/>
</dbReference>
<feature type="transmembrane region" description="Helical" evidence="12">
    <location>
        <begin position="234"/>
        <end position="256"/>
    </location>
</feature>
<keyword evidence="5" id="KW-0997">Cell inner membrane</keyword>
<gene>
    <name evidence="13" type="ORF">H6A01_04000</name>
</gene>
<evidence type="ECO:0000256" key="12">
    <source>
        <dbReference type="SAM" id="Phobius"/>
    </source>
</evidence>
<comment type="similarity">
    <text evidence="2">Belongs to the TrkH potassium transport family.</text>
</comment>
<evidence type="ECO:0000313" key="14">
    <source>
        <dbReference type="Proteomes" id="UP000707138"/>
    </source>
</evidence>
<evidence type="ECO:0000256" key="5">
    <source>
        <dbReference type="ARBA" id="ARBA00022519"/>
    </source>
</evidence>
<proteinExistence type="inferred from homology"/>
<sequence length="495" mass="54676">MKIQIVMHLVGQLLLLLATIMLVPFGYGLLWEEPYYSFIAVSALTALTGGALYYWGRPGTNYSLRDGFLIVSATWLLSSLASALPFYFSGILPSFIDALFESVSGITATGASVIADLDNVPKSFVLWRGLTHWLGGMGIIVLVLAFLKNLGADAAHLFNAEASVPRPGVVLPRIQSMAVKLWRIYLLFTAVCCILLYGAGMSWFDAINMTFSTIATGGFTPNAAGTFAYADNYWIRYILVVFMILAGGNFTVYYSVFQRGIKEIWYDFEYRMYLLILGIGIMLITLALSVQGTESFLQSFNDATFMLISMQTGSGFAVADYDVWPMMAQMVLFLSTFFGGCSGSTTGGIKIIRIIILVKSSIIYLRKAIHPDMVQAVRINGKPMPVKWIQLAQHFFFLYMMIFAISSIIIAGTGLNVGESLQCVAGILGNVGLAFGTLGPTDSFAILHPVAKLTCVVDMLLGRLELFTLLVLLHPDFWQGYFVKQRKRSYRVVMR</sequence>
<evidence type="ECO:0000256" key="10">
    <source>
        <dbReference type="ARBA" id="ARBA00023065"/>
    </source>
</evidence>
<evidence type="ECO:0000256" key="1">
    <source>
        <dbReference type="ARBA" id="ARBA00004429"/>
    </source>
</evidence>
<reference evidence="13 14" key="1">
    <citation type="journal article" date="2021" name="Sci. Rep.">
        <title>The distribution of antibiotic resistance genes in chicken gut microbiota commensals.</title>
        <authorList>
            <person name="Juricova H."/>
            <person name="Matiasovicova J."/>
            <person name="Kubasova T."/>
            <person name="Cejkova D."/>
            <person name="Rychlik I."/>
        </authorList>
    </citation>
    <scope>NUCLEOTIDE SEQUENCE [LARGE SCALE GENOMIC DNA]</scope>
    <source>
        <strain evidence="13 14">An537</strain>
    </source>
</reference>
<feature type="transmembrane region" description="Helical" evidence="12">
    <location>
        <begin position="35"/>
        <end position="55"/>
    </location>
</feature>
<evidence type="ECO:0000256" key="2">
    <source>
        <dbReference type="ARBA" id="ARBA00009137"/>
    </source>
</evidence>
<dbReference type="PANTHER" id="PTHR32024">
    <property type="entry name" value="TRK SYSTEM POTASSIUM UPTAKE PROTEIN TRKG-RELATED"/>
    <property type="match status" value="1"/>
</dbReference>
<protein>
    <submittedName>
        <fullName evidence="13">TrkH family potassium uptake protein</fullName>
    </submittedName>
</protein>
<comment type="caution">
    <text evidence="13">The sequence shown here is derived from an EMBL/GenBank/DDBJ whole genome shotgun (WGS) entry which is preliminary data.</text>
</comment>
<organism evidence="13 14">
    <name type="scientific">Veillonella magna</name>
    <dbReference type="NCBI Taxonomy" id="464322"/>
    <lineage>
        <taxon>Bacteria</taxon>
        <taxon>Bacillati</taxon>
        <taxon>Bacillota</taxon>
        <taxon>Negativicutes</taxon>
        <taxon>Veillonellales</taxon>
        <taxon>Veillonellaceae</taxon>
        <taxon>Veillonella</taxon>
    </lineage>
</organism>
<keyword evidence="9 12" id="KW-1133">Transmembrane helix</keyword>
<feature type="transmembrane region" description="Helical" evidence="12">
    <location>
        <begin position="268"/>
        <end position="290"/>
    </location>
</feature>
<feature type="transmembrane region" description="Helical" evidence="12">
    <location>
        <begin position="130"/>
        <end position="147"/>
    </location>
</feature>